<comment type="similarity">
    <text evidence="1">Belongs to the class-IV pyridoxal-phosphate-dependent aminotransferase family.</text>
</comment>
<dbReference type="Gene3D" id="3.30.470.10">
    <property type="match status" value="1"/>
</dbReference>
<dbReference type="InterPro" id="IPR043132">
    <property type="entry name" value="BCAT-like_C"/>
</dbReference>
<organism evidence="2">
    <name type="scientific">Nocardia globerula</name>
    <dbReference type="NCBI Taxonomy" id="1818"/>
    <lineage>
        <taxon>Bacteria</taxon>
        <taxon>Bacillati</taxon>
        <taxon>Actinomycetota</taxon>
        <taxon>Actinomycetes</taxon>
        <taxon>Mycobacteriales</taxon>
        <taxon>Nocardiaceae</taxon>
        <taxon>Nocardia</taxon>
    </lineage>
</organism>
<dbReference type="EMBL" id="VNIQ01000002">
    <property type="protein sequence ID" value="TYQ06599.1"/>
    <property type="molecule type" value="Genomic_DNA"/>
</dbReference>
<dbReference type="NCBIfam" id="NF005886">
    <property type="entry name" value="PRK07849.1-1"/>
    <property type="match status" value="1"/>
</dbReference>
<evidence type="ECO:0000256" key="1">
    <source>
        <dbReference type="ARBA" id="ARBA00009320"/>
    </source>
</evidence>
<dbReference type="PANTHER" id="PTHR42743">
    <property type="entry name" value="AMINO-ACID AMINOTRANSFERASE"/>
    <property type="match status" value="1"/>
</dbReference>
<reference evidence="2" key="1">
    <citation type="submission" date="2019-07" db="EMBL/GenBank/DDBJ databases">
        <title>Genomic Encyclopedia of Type Strains, Phase IV (KMG-IV): sequencing the most valuable type-strain genomes for metagenomic binning, comparative biology and taxonomic classification.</title>
        <authorList>
            <person name="Goeker M."/>
        </authorList>
    </citation>
    <scope>NUCLEOTIDE SEQUENCE</scope>
    <source>
        <strain evidence="2">DSM 44596</strain>
    </source>
</reference>
<sequence>MFSVASVEGMADRVLVTLDHEVLDADAPFLHADDLAVVRGDGVFETLLVRGGRARVVEAHLSRLVLSAEALGLPAPVLDDWRLAIEMAVEEWGSEKEGALRLVLTRGRESGDKPTAFVMVGPVADRVRQVREAGLSVITLERGFSVDLSARAPWQLLGAKTLSYATNMAALRYAGTLGADDVIFVSSEGNVLEGPRSTVVVVRDRTLITPPPAQGILMGTTQRALFDVAKGAGFDSRYETLRPADLIAADGVWMVSSVTLAARVNTLDGFALPEPKVSAEFTKLVERAVD</sequence>
<dbReference type="GO" id="GO:0016829">
    <property type="term" value="F:lyase activity"/>
    <property type="evidence" value="ECO:0007669"/>
    <property type="project" value="UniProtKB-KW"/>
</dbReference>
<proteinExistence type="inferred from homology"/>
<dbReference type="Pfam" id="PF01063">
    <property type="entry name" value="Aminotran_4"/>
    <property type="match status" value="1"/>
</dbReference>
<dbReference type="Gene3D" id="3.20.10.10">
    <property type="entry name" value="D-amino Acid Aminotransferase, subunit A, domain 2"/>
    <property type="match status" value="1"/>
</dbReference>
<evidence type="ECO:0000313" key="2">
    <source>
        <dbReference type="EMBL" id="TYQ06599.1"/>
    </source>
</evidence>
<dbReference type="GO" id="GO:0046394">
    <property type="term" value="P:carboxylic acid biosynthetic process"/>
    <property type="evidence" value="ECO:0007669"/>
    <property type="project" value="UniProtKB-ARBA"/>
</dbReference>
<protein>
    <submittedName>
        <fullName evidence="2">4-amino-4-deoxychorismate lyase</fullName>
    </submittedName>
</protein>
<dbReference type="GO" id="GO:0005829">
    <property type="term" value="C:cytosol"/>
    <property type="evidence" value="ECO:0007669"/>
    <property type="project" value="TreeGrafter"/>
</dbReference>
<dbReference type="SUPFAM" id="SSF56752">
    <property type="entry name" value="D-aminoacid aminotransferase-like PLP-dependent enzymes"/>
    <property type="match status" value="1"/>
</dbReference>
<comment type="caution">
    <text evidence="2">The sequence shown here is derived from an EMBL/GenBank/DDBJ whole genome shotgun (WGS) entry which is preliminary data.</text>
</comment>
<dbReference type="InterPro" id="IPR001544">
    <property type="entry name" value="Aminotrans_IV"/>
</dbReference>
<dbReference type="AlphaFoldDB" id="A0A652YU06"/>
<dbReference type="InterPro" id="IPR050571">
    <property type="entry name" value="Class-IV_PLP-Dep_Aminotrnsfr"/>
</dbReference>
<dbReference type="InterPro" id="IPR043131">
    <property type="entry name" value="BCAT-like_N"/>
</dbReference>
<dbReference type="PANTHER" id="PTHR42743:SF11">
    <property type="entry name" value="AMINODEOXYCHORISMATE LYASE"/>
    <property type="match status" value="1"/>
</dbReference>
<dbReference type="NCBIfam" id="NF005887">
    <property type="entry name" value="PRK07849.1-2"/>
    <property type="match status" value="1"/>
</dbReference>
<accession>A0A652YU06</accession>
<dbReference type="InterPro" id="IPR036038">
    <property type="entry name" value="Aminotransferase-like"/>
</dbReference>
<name>A0A652YU06_NOCGL</name>
<keyword evidence="2" id="KW-0456">Lyase</keyword>
<gene>
    <name evidence="2" type="ORF">FNL38_102741</name>
</gene>